<name>A0A6V7R329_9STAP</name>
<protein>
    <submittedName>
        <fullName evidence="1">Heat induced stress protein YflT</fullName>
    </submittedName>
</protein>
<accession>A0A6V7R329</accession>
<dbReference type="Proteomes" id="UP000589351">
    <property type="component" value="Unassembled WGS sequence"/>
</dbReference>
<gene>
    <name evidence="1" type="ORF">JEODO184_00389</name>
</gene>
<evidence type="ECO:0000313" key="1">
    <source>
        <dbReference type="EMBL" id="CAD2071751.1"/>
    </source>
</evidence>
<sequence length="202" mass="23254">MTTIKKYSNINDLSDKIYQLRADGVKDTDMMVVSKDRFQATFFRYTNVGFKKANGNMWDTVAAKFLDENREERVLNQLKDVDLNQQDFKDSIDNGEILLIVRDEKNQNVDKTNEREDKKALPYNSTVDVSNAKEDDTNQSEVTNKHGITDAKKVNQQKEHAEAKKKHDSYMDAAEIVEEDGSRRTVSLDDNTFTIVDMNKSK</sequence>
<dbReference type="EMBL" id="CAJEWD010000003">
    <property type="protein sequence ID" value="CAD2071751.1"/>
    <property type="molecule type" value="Genomic_DNA"/>
</dbReference>
<proteinExistence type="predicted"/>
<keyword evidence="2" id="KW-1185">Reference proteome</keyword>
<dbReference type="AlphaFoldDB" id="A0A6V7R329"/>
<reference evidence="1 2" key="1">
    <citation type="submission" date="2020-07" db="EMBL/GenBank/DDBJ databases">
        <authorList>
            <person name="Criscuolo A."/>
        </authorList>
    </citation>
    <scope>NUCLEOTIDE SEQUENCE [LARGE SCALE GENOMIC DNA]</scope>
    <source>
        <strain evidence="1">CIP111649</strain>
    </source>
</reference>
<dbReference type="RefSeq" id="WP_185124934.1">
    <property type="nucleotide sequence ID" value="NZ_CAJEWD010000003.1"/>
</dbReference>
<comment type="caution">
    <text evidence="1">The sequence shown here is derived from an EMBL/GenBank/DDBJ whole genome shotgun (WGS) entry which is preliminary data.</text>
</comment>
<organism evidence="1 2">
    <name type="scientific">Jeotgalicoccus meleagridis</name>
    <dbReference type="NCBI Taxonomy" id="2759181"/>
    <lineage>
        <taxon>Bacteria</taxon>
        <taxon>Bacillati</taxon>
        <taxon>Bacillota</taxon>
        <taxon>Bacilli</taxon>
        <taxon>Bacillales</taxon>
        <taxon>Staphylococcaceae</taxon>
        <taxon>Jeotgalicoccus</taxon>
    </lineage>
</organism>
<evidence type="ECO:0000313" key="2">
    <source>
        <dbReference type="Proteomes" id="UP000589351"/>
    </source>
</evidence>